<feature type="domain" description="Zn(2)-C6 fungal-type" evidence="3">
    <location>
        <begin position="68"/>
        <end position="98"/>
    </location>
</feature>
<evidence type="ECO:0000256" key="2">
    <source>
        <dbReference type="SAM" id="MobiDB-lite"/>
    </source>
</evidence>
<gene>
    <name evidence="4" type="ORF">VTL71DRAFT_10787</name>
</gene>
<dbReference type="Gene3D" id="4.10.240.10">
    <property type="entry name" value="Zn(2)-C6 fungal-type DNA-binding domain"/>
    <property type="match status" value="1"/>
</dbReference>
<evidence type="ECO:0000313" key="5">
    <source>
        <dbReference type="Proteomes" id="UP001595075"/>
    </source>
</evidence>
<proteinExistence type="predicted"/>
<evidence type="ECO:0000313" key="4">
    <source>
        <dbReference type="EMBL" id="KAL2073463.1"/>
    </source>
</evidence>
<dbReference type="InterPro" id="IPR036864">
    <property type="entry name" value="Zn2-C6_fun-type_DNA-bd_sf"/>
</dbReference>
<protein>
    <recommendedName>
        <fullName evidence="3">Zn(2)-C6 fungal-type domain-containing protein</fullName>
    </recommendedName>
</protein>
<dbReference type="Proteomes" id="UP001595075">
    <property type="component" value="Unassembled WGS sequence"/>
</dbReference>
<keyword evidence="5" id="KW-1185">Reference proteome</keyword>
<dbReference type="InterPro" id="IPR001138">
    <property type="entry name" value="Zn2Cys6_DnaBD"/>
</dbReference>
<organism evidence="4 5">
    <name type="scientific">Oculimacula yallundae</name>
    <dbReference type="NCBI Taxonomy" id="86028"/>
    <lineage>
        <taxon>Eukaryota</taxon>
        <taxon>Fungi</taxon>
        <taxon>Dikarya</taxon>
        <taxon>Ascomycota</taxon>
        <taxon>Pezizomycotina</taxon>
        <taxon>Leotiomycetes</taxon>
        <taxon>Helotiales</taxon>
        <taxon>Ploettnerulaceae</taxon>
        <taxon>Oculimacula</taxon>
    </lineage>
</organism>
<evidence type="ECO:0000259" key="3">
    <source>
        <dbReference type="Pfam" id="PF00172"/>
    </source>
</evidence>
<keyword evidence="1" id="KW-0539">Nucleus</keyword>
<feature type="region of interest" description="Disordered" evidence="2">
    <location>
        <begin position="1"/>
        <end position="59"/>
    </location>
</feature>
<accession>A0ABR4CVT0</accession>
<dbReference type="Pfam" id="PF00172">
    <property type="entry name" value="Zn_clus"/>
    <property type="match status" value="1"/>
</dbReference>
<feature type="compositionally biased region" description="Polar residues" evidence="2">
    <location>
        <begin position="13"/>
        <end position="33"/>
    </location>
</feature>
<evidence type="ECO:0000256" key="1">
    <source>
        <dbReference type="ARBA" id="ARBA00023242"/>
    </source>
</evidence>
<comment type="caution">
    <text evidence="4">The sequence shown here is derived from an EMBL/GenBank/DDBJ whole genome shotgun (WGS) entry which is preliminary data.</text>
</comment>
<sequence length="152" mass="16915">MSSLNLRRIEPSCGQNVAASDPSQSRFESTGSGSHHPRTDQDIPAESSSPSFKRRRVPDSVTPNAYIHCKKARAKCDGNRPCKRCATRVEIPACTYEVHIKHAKGELVKQISELRAKDHMTEQILQALSTNEKVPQILERLSNSEAYSSIVE</sequence>
<dbReference type="EMBL" id="JAZHXI010000003">
    <property type="protein sequence ID" value="KAL2073463.1"/>
    <property type="molecule type" value="Genomic_DNA"/>
</dbReference>
<reference evidence="4 5" key="1">
    <citation type="journal article" date="2024" name="Commun. Biol.">
        <title>Comparative genomic analysis of thermophilic fungi reveals convergent evolutionary adaptations and gene losses.</title>
        <authorList>
            <person name="Steindorff A.S."/>
            <person name="Aguilar-Pontes M.V."/>
            <person name="Robinson A.J."/>
            <person name="Andreopoulos B."/>
            <person name="LaButti K."/>
            <person name="Kuo A."/>
            <person name="Mondo S."/>
            <person name="Riley R."/>
            <person name="Otillar R."/>
            <person name="Haridas S."/>
            <person name="Lipzen A."/>
            <person name="Grimwood J."/>
            <person name="Schmutz J."/>
            <person name="Clum A."/>
            <person name="Reid I.D."/>
            <person name="Moisan M.C."/>
            <person name="Butler G."/>
            <person name="Nguyen T.T.M."/>
            <person name="Dewar K."/>
            <person name="Conant G."/>
            <person name="Drula E."/>
            <person name="Henrissat B."/>
            <person name="Hansel C."/>
            <person name="Singer S."/>
            <person name="Hutchinson M.I."/>
            <person name="de Vries R.P."/>
            <person name="Natvig D.O."/>
            <person name="Powell A.J."/>
            <person name="Tsang A."/>
            <person name="Grigoriev I.V."/>
        </authorList>
    </citation>
    <scope>NUCLEOTIDE SEQUENCE [LARGE SCALE GENOMIC DNA]</scope>
    <source>
        <strain evidence="4 5">CBS 494.80</strain>
    </source>
</reference>
<name>A0ABR4CVT0_9HELO</name>